<dbReference type="RefSeq" id="WP_277860592.1">
    <property type="nucleotide sequence ID" value="NZ_JARRAG010000002.1"/>
</dbReference>
<evidence type="ECO:0000313" key="2">
    <source>
        <dbReference type="EMBL" id="MDG3004231.1"/>
    </source>
</evidence>
<gene>
    <name evidence="2" type="ORF">PZE19_10625</name>
</gene>
<dbReference type="EMBL" id="JARRAG010000002">
    <property type="protein sequence ID" value="MDG3004231.1"/>
    <property type="molecule type" value="Genomic_DNA"/>
</dbReference>
<dbReference type="Proteomes" id="UP001216907">
    <property type="component" value="Unassembled WGS sequence"/>
</dbReference>
<name>A0ABT6F9G9_9BACT</name>
<feature type="region of interest" description="Disordered" evidence="1">
    <location>
        <begin position="119"/>
        <end position="142"/>
    </location>
</feature>
<organism evidence="2 3">
    <name type="scientific">Paludisphaera mucosa</name>
    <dbReference type="NCBI Taxonomy" id="3030827"/>
    <lineage>
        <taxon>Bacteria</taxon>
        <taxon>Pseudomonadati</taxon>
        <taxon>Planctomycetota</taxon>
        <taxon>Planctomycetia</taxon>
        <taxon>Isosphaerales</taxon>
        <taxon>Isosphaeraceae</taxon>
        <taxon>Paludisphaera</taxon>
    </lineage>
</organism>
<sequence length="142" mass="15813">MADQDDAVDLGTEDCLQALGIDQLCQWDVLVFLHRHHASLAGAEQIAHLLGYTVAAVMETLSRLEHLMLAKRSRASQGVRLYEFRGPGDPRGDQILDHLLKMADHRQGRLEMMDILRRDGNRPQITGPRPGGGGGRPWLKLT</sequence>
<keyword evidence="3" id="KW-1185">Reference proteome</keyword>
<comment type="caution">
    <text evidence="2">The sequence shown here is derived from an EMBL/GenBank/DDBJ whole genome shotgun (WGS) entry which is preliminary data.</text>
</comment>
<evidence type="ECO:0000256" key="1">
    <source>
        <dbReference type="SAM" id="MobiDB-lite"/>
    </source>
</evidence>
<evidence type="ECO:0000313" key="3">
    <source>
        <dbReference type="Proteomes" id="UP001216907"/>
    </source>
</evidence>
<accession>A0ABT6F9G9</accession>
<evidence type="ECO:0008006" key="4">
    <source>
        <dbReference type="Google" id="ProtNLM"/>
    </source>
</evidence>
<proteinExistence type="predicted"/>
<reference evidence="2 3" key="1">
    <citation type="submission" date="2023-03" db="EMBL/GenBank/DDBJ databases">
        <title>Paludisphaera mucosa sp. nov. a novel planctomycete from northern fen.</title>
        <authorList>
            <person name="Ivanova A."/>
        </authorList>
    </citation>
    <scope>NUCLEOTIDE SEQUENCE [LARGE SCALE GENOMIC DNA]</scope>
    <source>
        <strain evidence="2 3">Pla2</strain>
    </source>
</reference>
<protein>
    <recommendedName>
        <fullName evidence="4">HTH marR-type domain-containing protein</fullName>
    </recommendedName>
</protein>